<accession>A0A366EA11</accession>
<evidence type="ECO:0000313" key="3">
    <source>
        <dbReference type="EMBL" id="RBO98609.1"/>
    </source>
</evidence>
<feature type="domain" description="SH3" evidence="2">
    <location>
        <begin position="6"/>
        <end position="56"/>
    </location>
</feature>
<protein>
    <submittedName>
        <fullName evidence="3">Variant SH3 domain-containing protein</fullName>
    </submittedName>
</protein>
<reference evidence="3 4" key="1">
    <citation type="submission" date="2018-06" db="EMBL/GenBank/DDBJ databases">
        <title>Genomic Encyclopedia of Type Strains, Phase IV (KMG-IV): sequencing the most valuable type-strain genomes for metagenomic binning, comparative biology and taxonomic classification.</title>
        <authorList>
            <person name="Goeker M."/>
        </authorList>
    </citation>
    <scope>NUCLEOTIDE SEQUENCE [LARGE SCALE GENOMIC DNA]</scope>
    <source>
        <strain evidence="3 4">DSM 25619</strain>
    </source>
</reference>
<dbReference type="Pfam" id="PF07653">
    <property type="entry name" value="SH3_2"/>
    <property type="match status" value="1"/>
</dbReference>
<dbReference type="AlphaFoldDB" id="A0A366EA11"/>
<comment type="caution">
    <text evidence="3">The sequence shown here is derived from an EMBL/GenBank/DDBJ whole genome shotgun (WGS) entry which is preliminary data.</text>
</comment>
<name>A0A366EA11_9HYPH</name>
<organism evidence="3 4">
    <name type="scientific">Pseudochrobactrum asaccharolyticum</name>
    <dbReference type="NCBI Taxonomy" id="354351"/>
    <lineage>
        <taxon>Bacteria</taxon>
        <taxon>Pseudomonadati</taxon>
        <taxon>Pseudomonadota</taxon>
        <taxon>Alphaproteobacteria</taxon>
        <taxon>Hyphomicrobiales</taxon>
        <taxon>Brucellaceae</taxon>
        <taxon>Pseudochrobactrum</taxon>
    </lineage>
</organism>
<dbReference type="Proteomes" id="UP000252893">
    <property type="component" value="Unassembled WGS sequence"/>
</dbReference>
<dbReference type="InterPro" id="IPR001452">
    <property type="entry name" value="SH3_domain"/>
</dbReference>
<dbReference type="Gene3D" id="2.30.30.40">
    <property type="entry name" value="SH3 Domains"/>
    <property type="match status" value="2"/>
</dbReference>
<dbReference type="SUPFAM" id="SSF50044">
    <property type="entry name" value="SH3-domain"/>
    <property type="match status" value="2"/>
</dbReference>
<dbReference type="CDD" id="cd00174">
    <property type="entry name" value="SH3"/>
    <property type="match status" value="1"/>
</dbReference>
<evidence type="ECO:0000313" key="4">
    <source>
        <dbReference type="Proteomes" id="UP000252893"/>
    </source>
</evidence>
<evidence type="ECO:0000259" key="2">
    <source>
        <dbReference type="Pfam" id="PF07653"/>
    </source>
</evidence>
<sequence length="112" mass="12564">MIRKTVTADHEASYPDPISVKQGEVLKLTGEDYNWDGHVWLWAINEQGKTGWIPDTLASRTADGCFAKKDYSAMELTCVTGQVLESFDTTHGWAWCRSEDGNEGWVPLKNLS</sequence>
<dbReference type="RefSeq" id="WP_245416402.1">
    <property type="nucleotide sequence ID" value="NZ_JBHEEG010000003.1"/>
</dbReference>
<dbReference type="EMBL" id="QNRH01000001">
    <property type="protein sequence ID" value="RBO98609.1"/>
    <property type="molecule type" value="Genomic_DNA"/>
</dbReference>
<dbReference type="InterPro" id="IPR036028">
    <property type="entry name" value="SH3-like_dom_sf"/>
</dbReference>
<evidence type="ECO:0000256" key="1">
    <source>
        <dbReference type="ARBA" id="ARBA00022443"/>
    </source>
</evidence>
<keyword evidence="1" id="KW-0728">SH3 domain</keyword>
<proteinExistence type="predicted"/>
<keyword evidence="4" id="KW-1185">Reference proteome</keyword>
<gene>
    <name evidence="3" type="ORF">DFR47_101208</name>
</gene>